<protein>
    <submittedName>
        <fullName evidence="2">Uncharacterized protein</fullName>
    </submittedName>
</protein>
<comment type="caution">
    <text evidence="2">The sequence shown here is derived from an EMBL/GenBank/DDBJ whole genome shotgun (WGS) entry which is preliminary data.</text>
</comment>
<gene>
    <name evidence="2" type="ORF">GGQ96_000219</name>
</gene>
<sequence length="157" mass="16558">MFWLALRFRKAAHFSIVSGDRGRLSAVAVGQDEEALTTVVRSGLGRAEYSSRNAAAQSLQCGDSDFELSGEIARYVLTEEGVSPAFVENLNGAVEQPAVIVGTEPLSGDAVALAGIARQDAIHCATPLASVEGSQVRPDSSRMKPPRFHARDQACGG</sequence>
<proteinExistence type="predicted"/>
<name>A0A7W7EW32_9SPHN</name>
<reference evidence="2 3" key="1">
    <citation type="submission" date="2020-08" db="EMBL/GenBank/DDBJ databases">
        <title>Genomic Encyclopedia of Type Strains, Phase IV (KMG-IV): sequencing the most valuable type-strain genomes for metagenomic binning, comparative biology and taxonomic classification.</title>
        <authorList>
            <person name="Goeker M."/>
        </authorList>
    </citation>
    <scope>NUCLEOTIDE SEQUENCE [LARGE SCALE GENOMIC DNA]</scope>
    <source>
        <strain evidence="2 3">DSM 15867</strain>
    </source>
</reference>
<organism evidence="2 3">
    <name type="scientific">Sphingomonas abaci</name>
    <dbReference type="NCBI Taxonomy" id="237611"/>
    <lineage>
        <taxon>Bacteria</taxon>
        <taxon>Pseudomonadati</taxon>
        <taxon>Pseudomonadota</taxon>
        <taxon>Alphaproteobacteria</taxon>
        <taxon>Sphingomonadales</taxon>
        <taxon>Sphingomonadaceae</taxon>
        <taxon>Sphingomonas</taxon>
    </lineage>
</organism>
<evidence type="ECO:0000313" key="3">
    <source>
        <dbReference type="Proteomes" id="UP000574769"/>
    </source>
</evidence>
<dbReference type="Proteomes" id="UP000574769">
    <property type="component" value="Unassembled WGS sequence"/>
</dbReference>
<accession>A0A7W7EW32</accession>
<dbReference type="EMBL" id="JACHNY010000001">
    <property type="protein sequence ID" value="MBB4616113.1"/>
    <property type="molecule type" value="Genomic_DNA"/>
</dbReference>
<keyword evidence="3" id="KW-1185">Reference proteome</keyword>
<evidence type="ECO:0000256" key="1">
    <source>
        <dbReference type="SAM" id="MobiDB-lite"/>
    </source>
</evidence>
<dbReference type="AntiFam" id="ANF00163">
    <property type="entry name" value="Shadow ORF (opposite pspPIM)"/>
</dbReference>
<feature type="region of interest" description="Disordered" evidence="1">
    <location>
        <begin position="132"/>
        <end position="157"/>
    </location>
</feature>
<dbReference type="AlphaFoldDB" id="A0A7W7EW32"/>
<evidence type="ECO:0000313" key="2">
    <source>
        <dbReference type="EMBL" id="MBB4616113.1"/>
    </source>
</evidence>